<evidence type="ECO:0000256" key="3">
    <source>
        <dbReference type="ARBA" id="ARBA00009759"/>
    </source>
</evidence>
<reference evidence="11 12" key="1">
    <citation type="submission" date="2018-10" db="EMBL/GenBank/DDBJ databases">
        <title>Comparative analysis of microorganisms from saline springs in Andes Mountain Range, Colombia.</title>
        <authorList>
            <person name="Rubin E."/>
        </authorList>
    </citation>
    <scope>NUCLEOTIDE SEQUENCE [LARGE SCALE GENOMIC DNA]</scope>
    <source>
        <strain evidence="11 12">USBA 36</strain>
    </source>
</reference>
<dbReference type="FunFam" id="3.30.540.10:FF:000003">
    <property type="entry name" value="Inositol-1-monophosphatase"/>
    <property type="match status" value="1"/>
</dbReference>
<dbReference type="PROSITE" id="PS00629">
    <property type="entry name" value="IMP_1"/>
    <property type="match status" value="1"/>
</dbReference>
<dbReference type="Pfam" id="PF00459">
    <property type="entry name" value="Inositol_P"/>
    <property type="match status" value="1"/>
</dbReference>
<dbReference type="CDD" id="cd01639">
    <property type="entry name" value="IMPase"/>
    <property type="match status" value="1"/>
</dbReference>
<evidence type="ECO:0000256" key="8">
    <source>
        <dbReference type="ARBA" id="ARBA00022842"/>
    </source>
</evidence>
<comment type="caution">
    <text evidence="11">The sequence shown here is derived from an EMBL/GenBank/DDBJ whole genome shotgun (WGS) entry which is preliminary data.</text>
</comment>
<comment type="catalytic activity">
    <reaction evidence="1 10">
        <text>a myo-inositol phosphate + H2O = myo-inositol + phosphate</text>
        <dbReference type="Rhea" id="RHEA:24056"/>
        <dbReference type="ChEBI" id="CHEBI:15377"/>
        <dbReference type="ChEBI" id="CHEBI:17268"/>
        <dbReference type="ChEBI" id="CHEBI:43474"/>
        <dbReference type="ChEBI" id="CHEBI:84139"/>
        <dbReference type="EC" id="3.1.3.25"/>
    </reaction>
</comment>
<proteinExistence type="inferred from homology"/>
<feature type="binding site" evidence="9">
    <location>
        <position position="92"/>
    </location>
    <ligand>
        <name>Mg(2+)</name>
        <dbReference type="ChEBI" id="CHEBI:18420"/>
        <label>1</label>
        <note>catalytic</note>
    </ligand>
</feature>
<feature type="binding site" evidence="9">
    <location>
        <position position="94"/>
    </location>
    <ligand>
        <name>Mg(2+)</name>
        <dbReference type="ChEBI" id="CHEBI:18420"/>
        <label>1</label>
        <note>catalytic</note>
    </ligand>
</feature>
<evidence type="ECO:0000256" key="5">
    <source>
        <dbReference type="ARBA" id="ARBA00019784"/>
    </source>
</evidence>
<dbReference type="Gene3D" id="3.30.540.10">
    <property type="entry name" value="Fructose-1,6-Bisphosphatase, subunit A, domain 1"/>
    <property type="match status" value="1"/>
</dbReference>
<evidence type="ECO:0000256" key="7">
    <source>
        <dbReference type="ARBA" id="ARBA00022801"/>
    </source>
</evidence>
<dbReference type="RefSeq" id="WP_121219959.1">
    <property type="nucleotide sequence ID" value="NZ_RBIG01000002.1"/>
</dbReference>
<name>A0A420WH45_9PROT</name>
<dbReference type="Gene3D" id="3.40.190.80">
    <property type="match status" value="1"/>
</dbReference>
<evidence type="ECO:0000256" key="1">
    <source>
        <dbReference type="ARBA" id="ARBA00001033"/>
    </source>
</evidence>
<evidence type="ECO:0000256" key="10">
    <source>
        <dbReference type="RuleBase" id="RU364068"/>
    </source>
</evidence>
<dbReference type="OrthoDB" id="9785695at2"/>
<feature type="binding site" evidence="9">
    <location>
        <position position="70"/>
    </location>
    <ligand>
        <name>Mg(2+)</name>
        <dbReference type="ChEBI" id="CHEBI:18420"/>
        <label>1</label>
        <note>catalytic</note>
    </ligand>
</feature>
<dbReference type="PRINTS" id="PR01959">
    <property type="entry name" value="SBIMPHPHTASE"/>
</dbReference>
<dbReference type="EMBL" id="RBIG01000002">
    <property type="protein sequence ID" value="RKQ70269.1"/>
    <property type="molecule type" value="Genomic_DNA"/>
</dbReference>
<dbReference type="PANTHER" id="PTHR20854:SF4">
    <property type="entry name" value="INOSITOL-1-MONOPHOSPHATASE-RELATED"/>
    <property type="match status" value="1"/>
</dbReference>
<comment type="cofactor">
    <cofactor evidence="2 9 10">
        <name>Mg(2+)</name>
        <dbReference type="ChEBI" id="CHEBI:18420"/>
    </cofactor>
</comment>
<evidence type="ECO:0000256" key="6">
    <source>
        <dbReference type="ARBA" id="ARBA00022723"/>
    </source>
</evidence>
<evidence type="ECO:0000256" key="2">
    <source>
        <dbReference type="ARBA" id="ARBA00001946"/>
    </source>
</evidence>
<keyword evidence="7 10" id="KW-0378">Hydrolase</keyword>
<dbReference type="InterPro" id="IPR000760">
    <property type="entry name" value="Inositol_monophosphatase-like"/>
</dbReference>
<dbReference type="InterPro" id="IPR020550">
    <property type="entry name" value="Inositol_monophosphatase_CS"/>
</dbReference>
<evidence type="ECO:0000256" key="9">
    <source>
        <dbReference type="PIRSR" id="PIRSR600760-2"/>
    </source>
</evidence>
<evidence type="ECO:0000256" key="4">
    <source>
        <dbReference type="ARBA" id="ARBA00013106"/>
    </source>
</evidence>
<dbReference type="InterPro" id="IPR020583">
    <property type="entry name" value="Inositol_monoP_metal-BS"/>
</dbReference>
<feature type="binding site" evidence="9">
    <location>
        <position position="220"/>
    </location>
    <ligand>
        <name>Mg(2+)</name>
        <dbReference type="ChEBI" id="CHEBI:18420"/>
        <label>2</label>
    </ligand>
</feature>
<dbReference type="InterPro" id="IPR022337">
    <property type="entry name" value="Inositol_monophosphatase_SuhB"/>
</dbReference>
<keyword evidence="6 9" id="KW-0479">Metal-binding</keyword>
<dbReference type="SUPFAM" id="SSF56655">
    <property type="entry name" value="Carbohydrate phosphatase"/>
    <property type="match status" value="1"/>
</dbReference>
<evidence type="ECO:0000313" key="11">
    <source>
        <dbReference type="EMBL" id="RKQ70269.1"/>
    </source>
</evidence>
<protein>
    <recommendedName>
        <fullName evidence="5 10">Inositol-1-monophosphatase</fullName>
        <ecNumber evidence="4 10">3.1.3.25</ecNumber>
    </recommendedName>
</protein>
<dbReference type="GO" id="GO:0046854">
    <property type="term" value="P:phosphatidylinositol phosphate biosynthetic process"/>
    <property type="evidence" value="ECO:0007669"/>
    <property type="project" value="InterPro"/>
</dbReference>
<dbReference type="GO" id="GO:0046872">
    <property type="term" value="F:metal ion binding"/>
    <property type="evidence" value="ECO:0007669"/>
    <property type="project" value="UniProtKB-KW"/>
</dbReference>
<dbReference type="PANTHER" id="PTHR20854">
    <property type="entry name" value="INOSITOL MONOPHOSPHATASE"/>
    <property type="match status" value="1"/>
</dbReference>
<gene>
    <name evidence="11" type="ORF">BCL74_2212</name>
</gene>
<accession>A0A420WH45</accession>
<dbReference type="Proteomes" id="UP000277424">
    <property type="component" value="Unassembled WGS sequence"/>
</dbReference>
<comment type="similarity">
    <text evidence="3 10">Belongs to the inositol monophosphatase superfamily.</text>
</comment>
<sequence length="268" mass="28708">MAVRSPLINVMVNAAYKAARGLVRDFGEVEQLQVSRKGVADFVSTADLKAEKVLKQELGKARPRFSFLMEESGATAAAAGGEQEPEGRWIVDPLDGTTNFLHGIPHFCISIGVEKAGEIVAGVIYEPVRDELFWAEKGAGAFLNDRRLRVSGRRNLNEALFATGIPFAGRPGHEKLLTEMAAVMKVSSGIRRFGAAALDLAYVAAGRYDGYWETGLNPWDIAAGIVIVKEAGGFVTTISGTGDPLDSGDILAANRELHAPLGKIVREA</sequence>
<organism evidence="11 12">
    <name type="scientific">Oceanibaculum indicum</name>
    <dbReference type="NCBI Taxonomy" id="526216"/>
    <lineage>
        <taxon>Bacteria</taxon>
        <taxon>Pseudomonadati</taxon>
        <taxon>Pseudomonadota</taxon>
        <taxon>Alphaproteobacteria</taxon>
        <taxon>Rhodospirillales</taxon>
        <taxon>Oceanibaculaceae</taxon>
        <taxon>Oceanibaculum</taxon>
    </lineage>
</organism>
<dbReference type="AlphaFoldDB" id="A0A420WH45"/>
<evidence type="ECO:0000313" key="12">
    <source>
        <dbReference type="Proteomes" id="UP000277424"/>
    </source>
</evidence>
<dbReference type="GO" id="GO:0007165">
    <property type="term" value="P:signal transduction"/>
    <property type="evidence" value="ECO:0007669"/>
    <property type="project" value="TreeGrafter"/>
</dbReference>
<dbReference type="PRINTS" id="PR00377">
    <property type="entry name" value="IMPHPHTASES"/>
</dbReference>
<dbReference type="PROSITE" id="PS00630">
    <property type="entry name" value="IMP_2"/>
    <property type="match status" value="1"/>
</dbReference>
<feature type="binding site" evidence="9">
    <location>
        <position position="95"/>
    </location>
    <ligand>
        <name>Mg(2+)</name>
        <dbReference type="ChEBI" id="CHEBI:18420"/>
        <label>1</label>
        <note>catalytic</note>
    </ligand>
</feature>
<dbReference type="InterPro" id="IPR033942">
    <property type="entry name" value="IMPase"/>
</dbReference>
<dbReference type="GO" id="GO:0008934">
    <property type="term" value="F:inositol monophosphate 1-phosphatase activity"/>
    <property type="evidence" value="ECO:0007669"/>
    <property type="project" value="InterPro"/>
</dbReference>
<keyword evidence="8 9" id="KW-0460">Magnesium</keyword>
<dbReference type="GO" id="GO:0006020">
    <property type="term" value="P:inositol metabolic process"/>
    <property type="evidence" value="ECO:0007669"/>
    <property type="project" value="TreeGrafter"/>
</dbReference>
<dbReference type="EC" id="3.1.3.25" evidence="4 10"/>